<organism evidence="1 2">
    <name type="scientific">Pontibacter korlensis</name>
    <dbReference type="NCBI Taxonomy" id="400092"/>
    <lineage>
        <taxon>Bacteria</taxon>
        <taxon>Pseudomonadati</taxon>
        <taxon>Bacteroidota</taxon>
        <taxon>Cytophagia</taxon>
        <taxon>Cytophagales</taxon>
        <taxon>Hymenobacteraceae</taxon>
        <taxon>Pontibacter</taxon>
    </lineage>
</organism>
<dbReference type="OrthoDB" id="669100at2"/>
<dbReference type="KEGG" id="pko:PKOR_13980"/>
<dbReference type="PATRIC" id="fig|400092.3.peg.3046"/>
<proteinExistence type="predicted"/>
<dbReference type="AlphaFoldDB" id="A0A0E3ZHV7"/>
<evidence type="ECO:0000313" key="1">
    <source>
        <dbReference type="EMBL" id="AKD05725.1"/>
    </source>
</evidence>
<gene>
    <name evidence="1" type="ORF">PKOR_13980</name>
</gene>
<dbReference type="EMBL" id="CP009621">
    <property type="protein sequence ID" value="AKD05725.1"/>
    <property type="molecule type" value="Genomic_DNA"/>
</dbReference>
<dbReference type="Proteomes" id="UP000033109">
    <property type="component" value="Chromosome"/>
</dbReference>
<reference evidence="1 2" key="1">
    <citation type="journal article" date="2015" name="Sci. Rep.">
        <title>Unraveling adaptation of Pontibacter korlensis to radiation and infertility in desert through complete genome and comparative transcriptomic analysis.</title>
        <authorList>
            <person name="Dai J."/>
            <person name="Dai W."/>
            <person name="Qiu C."/>
            <person name="Yang Z."/>
            <person name="Zhang Y."/>
            <person name="Zhou M."/>
            <person name="Zhang L."/>
            <person name="Fang C."/>
            <person name="Gao Q."/>
            <person name="Yang Q."/>
            <person name="Li X."/>
            <person name="Wang Z."/>
            <person name="Wang Z."/>
            <person name="Jia Z."/>
            <person name="Chen X."/>
        </authorList>
    </citation>
    <scope>NUCLEOTIDE SEQUENCE [LARGE SCALE GENOMIC DNA]</scope>
    <source>
        <strain evidence="1 2">X14-1T</strain>
    </source>
</reference>
<sequence>MTLAEKIEQQFTKRPNSYVPAHTLERLLRRSGKPDSDNLALNWSMHWGEGILLGIIRGLMAEAGFRGPVGSFMFMNLRLLSDQSPENATGAGAPPWTWPKDEQGIDLLHKAVYAFATGAVADLLIDGPARQPVSRAGWTVGEKA</sequence>
<evidence type="ECO:0000313" key="2">
    <source>
        <dbReference type="Proteomes" id="UP000033109"/>
    </source>
</evidence>
<name>A0A0E3ZHV7_9BACT</name>
<dbReference type="STRING" id="400092.PKOR_13980"/>
<keyword evidence="2" id="KW-1185">Reference proteome</keyword>
<accession>A0A0E3ZHV7</accession>
<dbReference type="HOGENOM" id="CLU_121886_0_0_10"/>
<protein>
    <submittedName>
        <fullName evidence="1">Uncharacterized protein</fullName>
    </submittedName>
</protein>